<sequence>MTKAIDYFYTHISPWAYFGHQVFLDLAQQHGIEVRFRPVHLSGVFDASGGLPLARRHPVRQTYRLIELQRWREKRNLPLTIHPRHFPVDPTLADCCAIALAACGGPVAQFSALAFRAIWAEEGDLTDRDTVAGLLSKLDLDPLPILAEAEGETARRTYADNQALAIELGVIGSPCYVLEGEPFWGQDRLDLLADALASGRSPYRPV</sequence>
<dbReference type="GO" id="GO:0006749">
    <property type="term" value="P:glutathione metabolic process"/>
    <property type="evidence" value="ECO:0007669"/>
    <property type="project" value="TreeGrafter"/>
</dbReference>
<reference evidence="5" key="1">
    <citation type="submission" date="2020-01" db="EMBL/GenBank/DDBJ databases">
        <authorList>
            <person name="Fang Y."/>
            <person name="Sun R."/>
            <person name="Nie L."/>
            <person name="He J."/>
            <person name="Hao L."/>
            <person name="Wang L."/>
            <person name="Su S."/>
            <person name="Lv E."/>
            <person name="Zhang Z."/>
            <person name="Xie R."/>
            <person name="Liu H."/>
        </authorList>
    </citation>
    <scope>NUCLEOTIDE SEQUENCE [LARGE SCALE GENOMIC DNA]</scope>
    <source>
        <strain evidence="5">XCT-53</strain>
    </source>
</reference>
<feature type="active site" description="Nucleophile" evidence="2">
    <location>
        <position position="13"/>
    </location>
</feature>
<evidence type="ECO:0000259" key="3">
    <source>
        <dbReference type="Pfam" id="PF01323"/>
    </source>
</evidence>
<dbReference type="PANTHER" id="PTHR42943:SF13">
    <property type="entry name" value="GLUTATHIONE S-TRANSFERASE KAPPA-RELATED"/>
    <property type="match status" value="1"/>
</dbReference>
<evidence type="ECO:0000313" key="4">
    <source>
        <dbReference type="EMBL" id="NBN78795.1"/>
    </source>
</evidence>
<evidence type="ECO:0000256" key="2">
    <source>
        <dbReference type="PIRSR" id="PIRSR006386-1"/>
    </source>
</evidence>
<dbReference type="GO" id="GO:0018845">
    <property type="term" value="F:2-hydroxychromene-2-carboxylate isomerase activity"/>
    <property type="evidence" value="ECO:0007669"/>
    <property type="project" value="UniProtKB-UniRule"/>
</dbReference>
<comment type="similarity">
    <text evidence="1">Belongs to the GST superfamily. NadH family.</text>
</comment>
<dbReference type="InterPro" id="IPR001853">
    <property type="entry name" value="DSBA-like_thioredoxin_dom"/>
</dbReference>
<dbReference type="Pfam" id="PF01323">
    <property type="entry name" value="DSBA"/>
    <property type="match status" value="1"/>
</dbReference>
<dbReference type="InterPro" id="IPR051924">
    <property type="entry name" value="GST_Kappa/NadH"/>
</dbReference>
<dbReference type="GO" id="GO:1901170">
    <property type="term" value="P:naphthalene catabolic process"/>
    <property type="evidence" value="ECO:0007669"/>
    <property type="project" value="InterPro"/>
</dbReference>
<dbReference type="GO" id="GO:0004602">
    <property type="term" value="F:glutathione peroxidase activity"/>
    <property type="evidence" value="ECO:0007669"/>
    <property type="project" value="TreeGrafter"/>
</dbReference>
<comment type="catalytic activity">
    <reaction evidence="1">
        <text>2-hydroxychromene-2-carboxylate = (3E)-4-(2-hydroxyphenyl)-2-oxobut-3-enoate</text>
        <dbReference type="Rhea" id="RHEA:27401"/>
        <dbReference type="ChEBI" id="CHEBI:59350"/>
        <dbReference type="ChEBI" id="CHEBI:59353"/>
        <dbReference type="EC" id="5.99.1.4"/>
    </reaction>
</comment>
<dbReference type="RefSeq" id="WP_161708665.1">
    <property type="nucleotide sequence ID" value="NZ_JAABLQ010000001.1"/>
</dbReference>
<dbReference type="InterPro" id="IPR044087">
    <property type="entry name" value="NahD-like"/>
</dbReference>
<dbReference type="InterPro" id="IPR014440">
    <property type="entry name" value="HCCAis_GSTk"/>
</dbReference>
<dbReference type="AlphaFoldDB" id="A0A7X5J9X5"/>
<dbReference type="PANTHER" id="PTHR42943">
    <property type="entry name" value="GLUTATHIONE S-TRANSFERASE KAPPA"/>
    <property type="match status" value="1"/>
</dbReference>
<dbReference type="CDD" id="cd03022">
    <property type="entry name" value="DsbA_HCCA_Iso"/>
    <property type="match status" value="1"/>
</dbReference>
<keyword evidence="1 4" id="KW-0413">Isomerase</keyword>
<keyword evidence="5" id="KW-1185">Reference proteome</keyword>
<organism evidence="4 5">
    <name type="scientific">Pannonibacter tanglangensis</name>
    <dbReference type="NCBI Taxonomy" id="2750084"/>
    <lineage>
        <taxon>Bacteria</taxon>
        <taxon>Pseudomonadati</taxon>
        <taxon>Pseudomonadota</taxon>
        <taxon>Alphaproteobacteria</taxon>
        <taxon>Hyphomicrobiales</taxon>
        <taxon>Stappiaceae</taxon>
        <taxon>Pannonibacter</taxon>
    </lineage>
</organism>
<dbReference type="Proteomes" id="UP000586722">
    <property type="component" value="Unassembled WGS sequence"/>
</dbReference>
<dbReference type="EC" id="5.99.1.4" evidence="1"/>
<dbReference type="SUPFAM" id="SSF52833">
    <property type="entry name" value="Thioredoxin-like"/>
    <property type="match status" value="1"/>
</dbReference>
<dbReference type="GO" id="GO:0004364">
    <property type="term" value="F:glutathione transferase activity"/>
    <property type="evidence" value="ECO:0007669"/>
    <property type="project" value="TreeGrafter"/>
</dbReference>
<feature type="domain" description="DSBA-like thioredoxin" evidence="3">
    <location>
        <begin position="5"/>
        <end position="197"/>
    </location>
</feature>
<evidence type="ECO:0000256" key="1">
    <source>
        <dbReference type="PIRNR" id="PIRNR006386"/>
    </source>
</evidence>
<dbReference type="InterPro" id="IPR036249">
    <property type="entry name" value="Thioredoxin-like_sf"/>
</dbReference>
<dbReference type="PIRSF" id="PIRSF006386">
    <property type="entry name" value="HCCAis_GSTk"/>
    <property type="match status" value="1"/>
</dbReference>
<name>A0A7X5J9X5_9HYPH</name>
<dbReference type="Gene3D" id="3.40.30.10">
    <property type="entry name" value="Glutaredoxin"/>
    <property type="match status" value="1"/>
</dbReference>
<protein>
    <recommendedName>
        <fullName evidence="1">2-hydroxychromene-2-carboxylate isomerase</fullName>
        <ecNumber evidence="1">5.99.1.4</ecNumber>
    </recommendedName>
</protein>
<evidence type="ECO:0000313" key="5">
    <source>
        <dbReference type="Proteomes" id="UP000586722"/>
    </source>
</evidence>
<proteinExistence type="inferred from homology"/>
<gene>
    <name evidence="4" type="ORF">GWI72_11000</name>
</gene>
<dbReference type="EMBL" id="JAABLQ010000001">
    <property type="protein sequence ID" value="NBN78795.1"/>
    <property type="molecule type" value="Genomic_DNA"/>
</dbReference>
<comment type="caution">
    <text evidence="4">The sequence shown here is derived from an EMBL/GenBank/DDBJ whole genome shotgun (WGS) entry which is preliminary data.</text>
</comment>
<accession>A0A7X5J9X5</accession>